<dbReference type="Pfam" id="PF25304">
    <property type="entry name" value="WHD_eIF2D"/>
    <property type="match status" value="1"/>
</dbReference>
<dbReference type="InterPro" id="IPR036877">
    <property type="entry name" value="SUI1_dom_sf"/>
</dbReference>
<name>A0A836IVX2_9TRYP</name>
<evidence type="ECO:0000313" key="3">
    <source>
        <dbReference type="Proteomes" id="UP000674318"/>
    </source>
</evidence>
<evidence type="ECO:0000313" key="2">
    <source>
        <dbReference type="EMBL" id="KAG5504958.1"/>
    </source>
</evidence>
<dbReference type="InterPro" id="IPR057429">
    <property type="entry name" value="WH_eIF2D"/>
</dbReference>
<reference evidence="2 3" key="1">
    <citation type="submission" date="2021-02" db="EMBL/GenBank/DDBJ databases">
        <title>Porcisia hertigi Genome sequencing and assembly.</title>
        <authorList>
            <person name="Almutairi H."/>
            <person name="Gatherer D."/>
        </authorList>
    </citation>
    <scope>NUCLEOTIDE SEQUENCE [LARGE SCALE GENOMIC DNA]</scope>
    <source>
        <strain evidence="2 3">C119</strain>
    </source>
</reference>
<organism evidence="2 3">
    <name type="scientific">Porcisia hertigi</name>
    <dbReference type="NCBI Taxonomy" id="2761500"/>
    <lineage>
        <taxon>Eukaryota</taxon>
        <taxon>Discoba</taxon>
        <taxon>Euglenozoa</taxon>
        <taxon>Kinetoplastea</taxon>
        <taxon>Metakinetoplastina</taxon>
        <taxon>Trypanosomatida</taxon>
        <taxon>Trypanosomatidae</taxon>
        <taxon>Leishmaniinae</taxon>
        <taxon>Porcisia</taxon>
    </lineage>
</organism>
<dbReference type="AlphaFoldDB" id="A0A836IVX2"/>
<dbReference type="GO" id="GO:0003743">
    <property type="term" value="F:translation initiation factor activity"/>
    <property type="evidence" value="ECO:0007669"/>
    <property type="project" value="InterPro"/>
</dbReference>
<dbReference type="PANTHER" id="PTHR12217">
    <property type="entry name" value="EUKARYOTIC TRANSLATION INITIATION FACTOR 2D"/>
    <property type="match status" value="1"/>
</dbReference>
<dbReference type="RefSeq" id="XP_067757219.1">
    <property type="nucleotide sequence ID" value="XM_067900390.1"/>
</dbReference>
<dbReference type="Gene3D" id="3.30.780.10">
    <property type="entry name" value="SUI1-like domain"/>
    <property type="match status" value="1"/>
</dbReference>
<dbReference type="Gene3D" id="3.10.400.20">
    <property type="match status" value="1"/>
</dbReference>
<dbReference type="PROSITE" id="PS50296">
    <property type="entry name" value="SUI1"/>
    <property type="match status" value="1"/>
</dbReference>
<proteinExistence type="predicted"/>
<dbReference type="SUPFAM" id="SSF88697">
    <property type="entry name" value="PUA domain-like"/>
    <property type="match status" value="1"/>
</dbReference>
<protein>
    <recommendedName>
        <fullName evidence="1">SUI1 domain-containing protein</fullName>
    </recommendedName>
</protein>
<accession>A0A836IVX2</accession>
<dbReference type="OrthoDB" id="199771at2759"/>
<dbReference type="InterPro" id="IPR001950">
    <property type="entry name" value="SUI1"/>
</dbReference>
<keyword evidence="3" id="KW-1185">Reference proteome</keyword>
<dbReference type="SUPFAM" id="SSF55159">
    <property type="entry name" value="eIF1-like"/>
    <property type="match status" value="1"/>
</dbReference>
<dbReference type="KEGG" id="phet:94290467"/>
<dbReference type="InterPro" id="IPR039757">
    <property type="entry name" value="EIF2D"/>
</dbReference>
<dbReference type="Proteomes" id="UP000674318">
    <property type="component" value="Unassembled WGS sequence"/>
</dbReference>
<dbReference type="PANTHER" id="PTHR12217:SF4">
    <property type="entry name" value="EUKARYOTIC TRANSLATION INITIATION FACTOR 2D"/>
    <property type="match status" value="1"/>
</dbReference>
<dbReference type="Pfam" id="PF01253">
    <property type="entry name" value="SUI1"/>
    <property type="match status" value="1"/>
</dbReference>
<dbReference type="GO" id="GO:0001731">
    <property type="term" value="P:formation of translation preinitiation complex"/>
    <property type="evidence" value="ECO:0007669"/>
    <property type="project" value="InterPro"/>
</dbReference>
<sequence length="664" mass="74082">MFKKKYTSKEGQSVGKSDLKSLRADVMIVIGKDNADKFDLIIGKKDTVTKRKYQCGPGSLAFVYFVNGVPFFISIDRLAGDDQDVITPASRLRFPMVPTVFFFLRLHQVVLENGGDWTSVVNECGVATVCHGPTSRYLLGGAHLMMPGILSTQKKTSLVIGDVALIYSLGVDVPYAVGIVTNNMAVKQDTGVGVFVVQCFRDNLWQEFENQFLTNYSLCSHTPLIPPEFEEEEVHERVSRVSASMTENPSPDCDLLNSEAAEGKEVSVIDYSEFFSDEEKTLRFCLCEAVKQVTRTLLPMPMPQFTSIVLHSYPRDGAHRTAIQFKNTKYKKALSFFQSFPDLLTVSETSPGVHCIAEIKKSAVLMRQHNALYADFLSTVHRERCEEEGRALQARLVADGAAVFRQHILSASIFYAAPRRLDDDLIRVLLMGDELSIPRDALFPSIEQVTSGTAPVFERTPVDDNILDEPYSRLTLVDNLKNYIKHHGLLIVSEAQDRKLPTVKIDDTLSKMFSSKTYAPELPLDLVVEGMLGLFRLKHEIVLQTVVEGSMLASDHLIPKHIVKNGPLPKVSVWSEKSANNKVITIVQNLESFGFDLELFANLWKKQFSTSTCVVDPSKEMKNLKPGTRIPLQIHLQGSFQVQITAALVKDANIPQSQLSSRKG</sequence>
<dbReference type="Pfam" id="PF26292">
    <property type="entry name" value="PUA_elF2D"/>
    <property type="match status" value="1"/>
</dbReference>
<evidence type="ECO:0000259" key="1">
    <source>
        <dbReference type="PROSITE" id="PS50296"/>
    </source>
</evidence>
<dbReference type="GeneID" id="94290467"/>
<comment type="caution">
    <text evidence="2">The sequence shown here is derived from an EMBL/GenBank/DDBJ whole genome shotgun (WGS) entry which is preliminary data.</text>
</comment>
<feature type="domain" description="SUI1" evidence="1">
    <location>
        <begin position="571"/>
        <end position="652"/>
    </location>
</feature>
<dbReference type="EMBL" id="JAFJZO010000022">
    <property type="protein sequence ID" value="KAG5504958.1"/>
    <property type="molecule type" value="Genomic_DNA"/>
</dbReference>
<dbReference type="InterPro" id="IPR048248">
    <property type="entry name" value="PUA_eIF2d-like"/>
</dbReference>
<gene>
    <name evidence="2" type="ORF">JKF63_04405</name>
</gene>
<dbReference type="InterPro" id="IPR015947">
    <property type="entry name" value="PUA-like_sf"/>
</dbReference>